<sequence>MDLRYITCSGANEENYTAELVSLGRLSDKVEIGIVTSQHTMRANSVRNKWFNQILRENIQNEVNLAMHIGGDWCTDFCNGKIAPELKQWLAARKYATNRPAIPRWQLNIGNGMNLRNENEMAAIIADYPDNEFIFSFNDNPLVVSYISRLYDTGVPFSLLFDSSYGTGRSPVKWETPRFSGHAHGYAGGLSGENVAEQLTRISNVIPFSYNTWIDAEFKLRKPGTMQFDARRAETYVRGALNWLRGHGRQM</sequence>
<evidence type="ECO:0000313" key="2">
    <source>
        <dbReference type="Proteomes" id="UP000721442"/>
    </source>
</evidence>
<organism evidence="1 2">
    <name type="scientific">Candidatus Enterousia excrementavium</name>
    <dbReference type="NCBI Taxonomy" id="2840789"/>
    <lineage>
        <taxon>Bacteria</taxon>
        <taxon>Pseudomonadati</taxon>
        <taxon>Pseudomonadota</taxon>
        <taxon>Alphaproteobacteria</taxon>
        <taxon>Candidatus Enterousia</taxon>
    </lineage>
</organism>
<proteinExistence type="predicted"/>
<evidence type="ECO:0000313" key="1">
    <source>
        <dbReference type="EMBL" id="MBO8407304.1"/>
    </source>
</evidence>
<dbReference type="Proteomes" id="UP000721442">
    <property type="component" value="Unassembled WGS sequence"/>
</dbReference>
<name>A0A940DF73_9PROT</name>
<gene>
    <name evidence="1" type="ORF">IAC77_02485</name>
</gene>
<comment type="caution">
    <text evidence="1">The sequence shown here is derived from an EMBL/GenBank/DDBJ whole genome shotgun (WGS) entry which is preliminary data.</text>
</comment>
<dbReference type="EMBL" id="JADINE010000032">
    <property type="protein sequence ID" value="MBO8407304.1"/>
    <property type="molecule type" value="Genomic_DNA"/>
</dbReference>
<reference evidence="1" key="2">
    <citation type="journal article" date="2021" name="PeerJ">
        <title>Extensive microbial diversity within the chicken gut microbiome revealed by metagenomics and culture.</title>
        <authorList>
            <person name="Gilroy R."/>
            <person name="Ravi A."/>
            <person name="Getino M."/>
            <person name="Pursley I."/>
            <person name="Horton D.L."/>
            <person name="Alikhan N.F."/>
            <person name="Baker D."/>
            <person name="Gharbi K."/>
            <person name="Hall N."/>
            <person name="Watson M."/>
            <person name="Adriaenssens E.M."/>
            <person name="Foster-Nyarko E."/>
            <person name="Jarju S."/>
            <person name="Secka A."/>
            <person name="Antonio M."/>
            <person name="Oren A."/>
            <person name="Chaudhuri R.R."/>
            <person name="La Ragione R."/>
            <person name="Hildebrand F."/>
            <person name="Pallen M.J."/>
        </authorList>
    </citation>
    <scope>NUCLEOTIDE SEQUENCE</scope>
    <source>
        <strain evidence="1">B1-16210</strain>
    </source>
</reference>
<dbReference type="AlphaFoldDB" id="A0A940DF73"/>
<reference evidence="1" key="1">
    <citation type="submission" date="2020-10" db="EMBL/GenBank/DDBJ databases">
        <authorList>
            <person name="Gilroy R."/>
        </authorList>
    </citation>
    <scope>NUCLEOTIDE SEQUENCE</scope>
    <source>
        <strain evidence="1">B1-16210</strain>
    </source>
</reference>
<protein>
    <submittedName>
        <fullName evidence="1">Uncharacterized protein</fullName>
    </submittedName>
</protein>
<accession>A0A940DF73</accession>